<dbReference type="GO" id="GO:0032299">
    <property type="term" value="C:ribonuclease H2 complex"/>
    <property type="evidence" value="ECO:0007669"/>
    <property type="project" value="TreeGrafter"/>
</dbReference>
<evidence type="ECO:0000256" key="9">
    <source>
        <dbReference type="ARBA" id="ARBA00022759"/>
    </source>
</evidence>
<dbReference type="GO" id="GO:0046872">
    <property type="term" value="F:metal ion binding"/>
    <property type="evidence" value="ECO:0007669"/>
    <property type="project" value="UniProtKB-KW"/>
</dbReference>
<dbReference type="GO" id="GO:0006298">
    <property type="term" value="P:mismatch repair"/>
    <property type="evidence" value="ECO:0007669"/>
    <property type="project" value="TreeGrafter"/>
</dbReference>
<dbReference type="SUPFAM" id="SSF53098">
    <property type="entry name" value="Ribonuclease H-like"/>
    <property type="match status" value="1"/>
</dbReference>
<dbReference type="PANTHER" id="PTHR10954:SF18">
    <property type="entry name" value="RIBONUCLEASE HII"/>
    <property type="match status" value="1"/>
</dbReference>
<dbReference type="InterPro" id="IPR001352">
    <property type="entry name" value="RNase_HII/HIII"/>
</dbReference>
<dbReference type="GO" id="GO:0004523">
    <property type="term" value="F:RNA-DNA hybrid ribonuclease activity"/>
    <property type="evidence" value="ECO:0007669"/>
    <property type="project" value="UniProtKB-UniRule"/>
</dbReference>
<dbReference type="PANTHER" id="PTHR10954">
    <property type="entry name" value="RIBONUCLEASE H2 SUBUNIT A"/>
    <property type="match status" value="1"/>
</dbReference>
<dbReference type="EMBL" id="MFMT01000025">
    <property type="protein sequence ID" value="OGG88233.1"/>
    <property type="molecule type" value="Genomic_DNA"/>
</dbReference>
<organism evidence="15 16">
    <name type="scientific">Candidatus Kaiserbacteria bacterium RIFOXYD1_FULL_42_15</name>
    <dbReference type="NCBI Taxonomy" id="1798532"/>
    <lineage>
        <taxon>Bacteria</taxon>
        <taxon>Candidatus Kaiseribacteriota</taxon>
    </lineage>
</organism>
<evidence type="ECO:0000256" key="8">
    <source>
        <dbReference type="ARBA" id="ARBA00022723"/>
    </source>
</evidence>
<comment type="cofactor">
    <cofactor evidence="12">
        <name>Mn(2+)</name>
        <dbReference type="ChEBI" id="CHEBI:29035"/>
    </cofactor>
    <cofactor evidence="12">
        <name>Mg(2+)</name>
        <dbReference type="ChEBI" id="CHEBI:18420"/>
    </cofactor>
    <text evidence="12">Manganese or magnesium. Binds 1 divalent metal ion per monomer in the absence of substrate. May bind a second metal ion after substrate binding.</text>
</comment>
<proteinExistence type="inferred from homology"/>
<protein>
    <recommendedName>
        <fullName evidence="13">Ribonuclease</fullName>
        <ecNumber evidence="13">3.1.26.4</ecNumber>
    </recommendedName>
</protein>
<keyword evidence="11" id="KW-0464">Manganese</keyword>
<reference evidence="15 16" key="1">
    <citation type="journal article" date="2016" name="Nat. Commun.">
        <title>Thousands of microbial genomes shed light on interconnected biogeochemical processes in an aquifer system.</title>
        <authorList>
            <person name="Anantharaman K."/>
            <person name="Brown C.T."/>
            <person name="Hug L.A."/>
            <person name="Sharon I."/>
            <person name="Castelle C.J."/>
            <person name="Probst A.J."/>
            <person name="Thomas B.C."/>
            <person name="Singh A."/>
            <person name="Wilkins M.J."/>
            <person name="Karaoz U."/>
            <person name="Brodie E.L."/>
            <person name="Williams K.H."/>
            <person name="Hubbard S.S."/>
            <person name="Banfield J.F."/>
        </authorList>
    </citation>
    <scope>NUCLEOTIDE SEQUENCE [LARGE SCALE GENOMIC DNA]</scope>
</reference>
<dbReference type="GO" id="GO:0003723">
    <property type="term" value="F:RNA binding"/>
    <property type="evidence" value="ECO:0007669"/>
    <property type="project" value="UniProtKB-UniRule"/>
</dbReference>
<dbReference type="AlphaFoldDB" id="A0A1F6FQU9"/>
<keyword evidence="7 12" id="KW-0540">Nuclease</keyword>
<comment type="catalytic activity">
    <reaction evidence="1 12 13">
        <text>Endonucleolytic cleavage to 5'-phosphomonoester.</text>
        <dbReference type="EC" id="3.1.26.4"/>
    </reaction>
</comment>
<accession>A0A1F6FQU9</accession>
<evidence type="ECO:0000313" key="15">
    <source>
        <dbReference type="EMBL" id="OGG88233.1"/>
    </source>
</evidence>
<feature type="domain" description="RNase H type-2" evidence="14">
    <location>
        <begin position="7"/>
        <end position="219"/>
    </location>
</feature>
<comment type="cofactor">
    <cofactor evidence="2">
        <name>Mg(2+)</name>
        <dbReference type="ChEBI" id="CHEBI:18420"/>
    </cofactor>
</comment>
<keyword evidence="6" id="KW-0963">Cytoplasm</keyword>
<dbReference type="InterPro" id="IPR022898">
    <property type="entry name" value="RNase_HII"/>
</dbReference>
<dbReference type="GO" id="GO:0005737">
    <property type="term" value="C:cytoplasm"/>
    <property type="evidence" value="ECO:0007669"/>
    <property type="project" value="UniProtKB-SubCell"/>
</dbReference>
<evidence type="ECO:0000256" key="12">
    <source>
        <dbReference type="PROSITE-ProRule" id="PRU01319"/>
    </source>
</evidence>
<evidence type="ECO:0000256" key="13">
    <source>
        <dbReference type="RuleBase" id="RU003515"/>
    </source>
</evidence>
<evidence type="ECO:0000256" key="11">
    <source>
        <dbReference type="ARBA" id="ARBA00023211"/>
    </source>
</evidence>
<dbReference type="InterPro" id="IPR012337">
    <property type="entry name" value="RNaseH-like_sf"/>
</dbReference>
<comment type="function">
    <text evidence="3 13">Endonuclease that specifically degrades the RNA of RNA-DNA hybrids.</text>
</comment>
<evidence type="ECO:0000256" key="2">
    <source>
        <dbReference type="ARBA" id="ARBA00001946"/>
    </source>
</evidence>
<evidence type="ECO:0000256" key="10">
    <source>
        <dbReference type="ARBA" id="ARBA00022801"/>
    </source>
</evidence>
<evidence type="ECO:0000256" key="3">
    <source>
        <dbReference type="ARBA" id="ARBA00004065"/>
    </source>
</evidence>
<comment type="subcellular location">
    <subcellularLocation>
        <location evidence="4">Cytoplasm</location>
    </subcellularLocation>
</comment>
<dbReference type="PROSITE" id="PS51975">
    <property type="entry name" value="RNASE_H_2"/>
    <property type="match status" value="1"/>
</dbReference>
<dbReference type="EC" id="3.1.26.4" evidence="13"/>
<feature type="binding site" evidence="12">
    <location>
        <position position="14"/>
    </location>
    <ligand>
        <name>a divalent metal cation</name>
        <dbReference type="ChEBI" id="CHEBI:60240"/>
    </ligand>
</feature>
<dbReference type="GO" id="GO:0043137">
    <property type="term" value="P:DNA replication, removal of RNA primer"/>
    <property type="evidence" value="ECO:0007669"/>
    <property type="project" value="TreeGrafter"/>
</dbReference>
<sequence>MVNKQKQWQIGIDEAGRGPLAGPVAVGVVLVPVDFDWNIIPGVGDSKKITAKNREVIYQRAKEIQRTGQLAFVVEMVSARLIDKVGISPCIKKAIAKGLSKLEKTNFKGGLASLKKLGLGSEGVMIKLDGSLSAPPEYLYQETIIRGDAKEKVIGLASIMAKVTRDRYMKKIATKPSFAVYDFARHKGYGTKIHREAIAKNGLSLEHRVTYCRNIKVVV</sequence>
<evidence type="ECO:0000256" key="4">
    <source>
        <dbReference type="ARBA" id="ARBA00004496"/>
    </source>
</evidence>
<feature type="binding site" evidence="12">
    <location>
        <position position="13"/>
    </location>
    <ligand>
        <name>a divalent metal cation</name>
        <dbReference type="ChEBI" id="CHEBI:60240"/>
    </ligand>
</feature>
<feature type="binding site" evidence="12">
    <location>
        <position position="129"/>
    </location>
    <ligand>
        <name>a divalent metal cation</name>
        <dbReference type="ChEBI" id="CHEBI:60240"/>
    </ligand>
</feature>
<keyword evidence="8 12" id="KW-0479">Metal-binding</keyword>
<evidence type="ECO:0000256" key="7">
    <source>
        <dbReference type="ARBA" id="ARBA00022722"/>
    </source>
</evidence>
<gene>
    <name evidence="15" type="ORF">A2592_01500</name>
</gene>
<evidence type="ECO:0000256" key="1">
    <source>
        <dbReference type="ARBA" id="ARBA00000077"/>
    </source>
</evidence>
<dbReference type="Gene3D" id="3.30.420.10">
    <property type="entry name" value="Ribonuclease H-like superfamily/Ribonuclease H"/>
    <property type="match status" value="1"/>
</dbReference>
<keyword evidence="10 12" id="KW-0378">Hydrolase</keyword>
<comment type="similarity">
    <text evidence="5 13">Belongs to the RNase HII family.</text>
</comment>
<dbReference type="Pfam" id="PF01351">
    <property type="entry name" value="RNase_HII"/>
    <property type="match status" value="1"/>
</dbReference>
<name>A0A1F6FQU9_9BACT</name>
<keyword evidence="9 12" id="KW-0255">Endonuclease</keyword>
<dbReference type="InterPro" id="IPR036397">
    <property type="entry name" value="RNaseH_sf"/>
</dbReference>
<comment type="caution">
    <text evidence="15">The sequence shown here is derived from an EMBL/GenBank/DDBJ whole genome shotgun (WGS) entry which is preliminary data.</text>
</comment>
<dbReference type="Proteomes" id="UP000179230">
    <property type="component" value="Unassembled WGS sequence"/>
</dbReference>
<evidence type="ECO:0000256" key="6">
    <source>
        <dbReference type="ARBA" id="ARBA00022490"/>
    </source>
</evidence>
<evidence type="ECO:0000313" key="16">
    <source>
        <dbReference type="Proteomes" id="UP000179230"/>
    </source>
</evidence>
<evidence type="ECO:0000259" key="14">
    <source>
        <dbReference type="PROSITE" id="PS51975"/>
    </source>
</evidence>
<dbReference type="CDD" id="cd07182">
    <property type="entry name" value="RNase_HII_bacteria_HII_like"/>
    <property type="match status" value="1"/>
</dbReference>
<dbReference type="InterPro" id="IPR024567">
    <property type="entry name" value="RNase_HII/HIII_dom"/>
</dbReference>
<evidence type="ECO:0000256" key="5">
    <source>
        <dbReference type="ARBA" id="ARBA00007383"/>
    </source>
</evidence>